<keyword evidence="9" id="KW-0832">Ubl conjugation</keyword>
<evidence type="ECO:0000256" key="3">
    <source>
        <dbReference type="ARBA" id="ARBA00022448"/>
    </source>
</evidence>
<feature type="transmembrane region" description="Helical" evidence="25">
    <location>
        <begin position="1278"/>
        <end position="1296"/>
    </location>
</feature>
<dbReference type="PANTHER" id="PTHR10037">
    <property type="entry name" value="VOLTAGE-GATED CATION CHANNEL CALCIUM AND SODIUM"/>
    <property type="match status" value="1"/>
</dbReference>
<dbReference type="FunFam" id="1.10.287.70:FF:000049">
    <property type="entry name" value="Voltage-dependent sodium channel 2"/>
    <property type="match status" value="1"/>
</dbReference>
<keyword evidence="6" id="KW-0597">Phosphoprotein</keyword>
<comment type="subcellular location">
    <subcellularLocation>
        <location evidence="1 25">Cell membrane</location>
        <topology evidence="1 25">Multi-pass membrane protein</topology>
    </subcellularLocation>
</comment>
<dbReference type="PROSITE" id="PS50096">
    <property type="entry name" value="IQ"/>
    <property type="match status" value="1"/>
</dbReference>
<accession>A0A8C1M707</accession>
<dbReference type="CDD" id="cd13433">
    <property type="entry name" value="Na_channel_gate"/>
    <property type="match status" value="1"/>
</dbReference>
<dbReference type="SMART" id="SM00015">
    <property type="entry name" value="IQ"/>
    <property type="match status" value="1"/>
</dbReference>
<keyword evidence="7 25" id="KW-0812">Transmembrane</keyword>
<evidence type="ECO:0000259" key="29">
    <source>
        <dbReference type="Pfam" id="PF06512"/>
    </source>
</evidence>
<dbReference type="Gene3D" id="1.10.238.10">
    <property type="entry name" value="EF-hand"/>
    <property type="match status" value="1"/>
</dbReference>
<dbReference type="FunFam" id="1.10.238.10:FF:000002">
    <property type="entry name" value="Sodium channel protein"/>
    <property type="match status" value="1"/>
</dbReference>
<evidence type="ECO:0000256" key="5">
    <source>
        <dbReference type="ARBA" id="ARBA00022475"/>
    </source>
</evidence>
<feature type="domain" description="Sodium ion transport-associated" evidence="29">
    <location>
        <begin position="882"/>
        <end position="952"/>
    </location>
</feature>
<evidence type="ECO:0000259" key="31">
    <source>
        <dbReference type="Pfam" id="PF24609"/>
    </source>
</evidence>
<dbReference type="PANTHER" id="PTHR10037:SF208">
    <property type="entry name" value="SODIUM CHANNEL PROTEIN TYPE 10 SUBUNIT ALPHA"/>
    <property type="match status" value="1"/>
</dbReference>
<keyword evidence="17 25" id="KW-0739">Sodium transport</keyword>
<comment type="similarity">
    <text evidence="21">Belongs to the sodium channel (TC 1.A.1.10) family. Nav1.4/SCN4A subfamily.</text>
</comment>
<name>A0A8C1M707_CYPCA</name>
<dbReference type="FunFam" id="1.10.287.70:FF:000001">
    <property type="entry name" value="Sodium channel protein"/>
    <property type="match status" value="1"/>
</dbReference>
<evidence type="ECO:0000256" key="7">
    <source>
        <dbReference type="ARBA" id="ARBA00022692"/>
    </source>
</evidence>
<proteinExistence type="inferred from homology"/>
<dbReference type="FunFam" id="1.20.120.350:FF:000002">
    <property type="entry name" value="Sodium channel protein"/>
    <property type="match status" value="1"/>
</dbReference>
<reference evidence="32" key="2">
    <citation type="submission" date="2025-09" db="UniProtKB">
        <authorList>
            <consortium name="Ensembl"/>
        </authorList>
    </citation>
    <scope>IDENTIFICATION</scope>
</reference>
<dbReference type="Gene3D" id="1.10.287.70">
    <property type="match status" value="4"/>
</dbReference>
<comment type="catalytic activity">
    <reaction evidence="20">
        <text>Na(+)(in) = Na(+)(out)</text>
        <dbReference type="Rhea" id="RHEA:34963"/>
        <dbReference type="ChEBI" id="CHEBI:29101"/>
    </reaction>
</comment>
<feature type="domain" description="SCN5A-like C-terminal IQ motif" evidence="31">
    <location>
        <begin position="1644"/>
        <end position="1675"/>
    </location>
</feature>
<keyword evidence="4 25" id="KW-0894">Sodium channel</keyword>
<feature type="transmembrane region" description="Helical" evidence="25">
    <location>
        <begin position="741"/>
        <end position="769"/>
    </location>
</feature>
<dbReference type="InterPro" id="IPR010526">
    <property type="entry name" value="Na_trans_assoc_dom"/>
</dbReference>
<feature type="transmembrane region" description="Helical" evidence="25">
    <location>
        <begin position="208"/>
        <end position="228"/>
    </location>
</feature>
<feature type="transmembrane region" description="Helical" evidence="25">
    <location>
        <begin position="1196"/>
        <end position="1219"/>
    </location>
</feature>
<evidence type="ECO:0000256" key="16">
    <source>
        <dbReference type="ARBA" id="ARBA00023180"/>
    </source>
</evidence>
<evidence type="ECO:0000256" key="11">
    <source>
        <dbReference type="ARBA" id="ARBA00022989"/>
    </source>
</evidence>
<evidence type="ECO:0000313" key="32">
    <source>
        <dbReference type="Ensembl" id="ENSCCRP00010073309.1"/>
    </source>
</evidence>
<dbReference type="Pfam" id="PF00520">
    <property type="entry name" value="Ion_trans"/>
    <property type="match status" value="4"/>
</dbReference>
<comment type="similarity">
    <text evidence="2">Belongs to the sodium channel (TC 1.A.1.10) family. Nav1.8/SCN10A subfamily.</text>
</comment>
<keyword evidence="11 25" id="KW-1133">Transmembrane helix</keyword>
<comment type="function">
    <text evidence="19">Tetrodotoxin-resistant channel that mediates the voltage-dependent sodium ion permeability of excitable membranes. Assuming opened or closed conformations in response to the voltage difference across the membrane, the protein forms a sodium-selective channel through which sodium ions may pass in accordance with their electrochemical gradient. Plays a role in neuropathic pain mechanisms.</text>
</comment>
<evidence type="ECO:0000256" key="17">
    <source>
        <dbReference type="ARBA" id="ARBA00023201"/>
    </source>
</evidence>
<reference evidence="32" key="1">
    <citation type="submission" date="2025-08" db="UniProtKB">
        <authorList>
            <consortium name="Ensembl"/>
        </authorList>
    </citation>
    <scope>IDENTIFICATION</scope>
</reference>
<feature type="transmembrane region" description="Helical" evidence="25">
    <location>
        <begin position="997"/>
        <end position="1015"/>
    </location>
</feature>
<dbReference type="Ensembl" id="ENSCCRT00010081135.1">
    <property type="protein sequence ID" value="ENSCCRP00010073309.1"/>
    <property type="gene ID" value="ENSCCRG00010031221.1"/>
</dbReference>
<feature type="region of interest" description="Disordered" evidence="27">
    <location>
        <begin position="406"/>
        <end position="437"/>
    </location>
</feature>
<evidence type="ECO:0000256" key="15">
    <source>
        <dbReference type="ARBA" id="ARBA00023157"/>
    </source>
</evidence>
<feature type="transmembrane region" description="Helical" evidence="25">
    <location>
        <begin position="631"/>
        <end position="649"/>
    </location>
</feature>
<dbReference type="Pfam" id="PF06512">
    <property type="entry name" value="Na_trans_assoc"/>
    <property type="match status" value="1"/>
</dbReference>
<feature type="domain" description="Voltage-gated Na+ ion channel cytoplasmic" evidence="30">
    <location>
        <begin position="458"/>
        <end position="541"/>
    </location>
</feature>
<dbReference type="InterPro" id="IPR027359">
    <property type="entry name" value="Volt_channel_dom_sf"/>
</dbReference>
<evidence type="ECO:0000256" key="9">
    <source>
        <dbReference type="ARBA" id="ARBA00022843"/>
    </source>
</evidence>
<keyword evidence="3 25" id="KW-0813">Transport</keyword>
<evidence type="ECO:0000256" key="18">
    <source>
        <dbReference type="ARBA" id="ARBA00023303"/>
    </source>
</evidence>
<organism evidence="32 33">
    <name type="scientific">Cyprinus carpio</name>
    <name type="common">Common carp</name>
    <dbReference type="NCBI Taxonomy" id="7962"/>
    <lineage>
        <taxon>Eukaryota</taxon>
        <taxon>Metazoa</taxon>
        <taxon>Chordata</taxon>
        <taxon>Craniata</taxon>
        <taxon>Vertebrata</taxon>
        <taxon>Euteleostomi</taxon>
        <taxon>Actinopterygii</taxon>
        <taxon>Neopterygii</taxon>
        <taxon>Teleostei</taxon>
        <taxon>Ostariophysi</taxon>
        <taxon>Cypriniformes</taxon>
        <taxon>Cyprinidae</taxon>
        <taxon>Cyprininae</taxon>
        <taxon>Cyprinus</taxon>
    </lineage>
</organism>
<comment type="function">
    <text evidence="23">Pore-forming subunit of a voltage-gated sodium (Nav) channel that directly mediates the depolarizing phase of action potentials in excitable membranes. Navs, also called VGSCs (voltage-gated sodium channels) or VDSCs (voltage-dependent sodium channels), operate by switching between closed and open conformations depending on the voltage difference across the membrane. In the open conformation they allow Na(+) ions to selectively pass through the pore, along their electrochemical gradient. The influx of Na+ ions provokes membrane depolarization, initiating the propagation of electrical signals throughout cells and tissues.</text>
</comment>
<feature type="domain" description="Ion transport" evidence="28">
    <location>
        <begin position="1277"/>
        <end position="1532"/>
    </location>
</feature>
<feature type="transmembrane region" description="Helical" evidence="25">
    <location>
        <begin position="1308"/>
        <end position="1326"/>
    </location>
</feature>
<evidence type="ECO:0000256" key="24">
    <source>
        <dbReference type="ARBA" id="ARBA00064899"/>
    </source>
</evidence>
<dbReference type="GO" id="GO:0001518">
    <property type="term" value="C:voltage-gated sodium channel complex"/>
    <property type="evidence" value="ECO:0007669"/>
    <property type="project" value="UniProtKB-UniRule"/>
</dbReference>
<dbReference type="Gene3D" id="1.20.5.1190">
    <property type="entry name" value="iswi atpase"/>
    <property type="match status" value="1"/>
</dbReference>
<evidence type="ECO:0000256" key="23">
    <source>
        <dbReference type="ARBA" id="ARBA00055248"/>
    </source>
</evidence>
<feature type="transmembrane region" description="Helical" evidence="25">
    <location>
        <begin position="1074"/>
        <end position="1100"/>
    </location>
</feature>
<keyword evidence="18 25" id="KW-0407">Ion channel</keyword>
<feature type="transmembrane region" description="Helical" evidence="25">
    <location>
        <begin position="1333"/>
        <end position="1358"/>
    </location>
</feature>
<feature type="transmembrane region" description="Helical" evidence="25">
    <location>
        <begin position="829"/>
        <end position="853"/>
    </location>
</feature>
<evidence type="ECO:0000256" key="12">
    <source>
        <dbReference type="ARBA" id="ARBA00023053"/>
    </source>
</evidence>
<evidence type="ECO:0000256" key="2">
    <source>
        <dbReference type="ARBA" id="ARBA00006764"/>
    </source>
</evidence>
<dbReference type="Pfam" id="PF24609">
    <property type="entry name" value="IQ_SCN5A_C"/>
    <property type="match status" value="1"/>
</dbReference>
<evidence type="ECO:0000256" key="20">
    <source>
        <dbReference type="ARBA" id="ARBA00036239"/>
    </source>
</evidence>
<sequence length="1763" mass="201174">MAAILFPPGPDSLHRFTRESLAGIEQRIAEEEARNAKQYQEDLGDVEPLKSRADLEAGKQLPRIFGDIPPGLVGVPLEDIDPFYFQNKRTFIVLNKGKAIFRFSATSALYIFSPFHPVRRASIRILSLIKILARGFCIGPFTFLRDPWNWLDFSVIVMAYVTEFVDLGNVSALRTFRVLRALKTISVIPGLKTIVGALIQSVKKLADVMILTVFCLSVFALIGLQLFMGNLRQKCVRSTAHCLNNTLPSDNNSTFFCNNRTWSSLEDFITNEDNYFKVEGAKDALICGNASDAGKCPDGFECMKTGRNPNYGYTSFDTFGWAFLSLFRLMTQDYWENLYHHTLRSAGKTYMVFFVVVIFLGSFYLVNLILAVVAMAYEEQNQATIAEALQKEQEFQLAMEQLKKEQQVRLQGGRNSTRKNSRPLSEGPEYGSNDTSAKMDTIEGMKQTHSLLVRTLSLRARRESQVSIFNFRPPNKDSEVDFADDEFSNHGDSDSRGGSLALPWSRRRTSAQSTCSHSSQFFFPSLNINGKLFVAMDQNGISGQGPLSPTGSNRTVTLEMPLQSPTRPRQPHIQAPCISKCVLRWLTELEEAQQKCHPCWYVFAHKYLVWTCSPDWLKVKEWVKFMVNDPFLDLTITICIVLNTLFMALEHYPMTDEFNRMLSVGNLVFTGIFTAEMVLKIIALDPYYYFQQGWNIFDSLIVSLSLMELGLSNVEGLSVLRSFRLLRVFKLAKSWPTLNTLIKIIGNSVGALGNLTLVLAIIVFIFAVVGMQLFGKNYESCVCKISKDCTLPRWHMKDFFHSFLIVFRVLCGEWIETMWDCMEVAGQPLCILVFMLVMVIGNLVVSAGALFILKAPSLHLLKKASRILWRFLRDLIGSLGFQRDDTSLSEGSTIDLRKPGEEEDEYSETAEEAMDPENCFPDFCVRRFQCCDINTSEGLGRAWWRLRKTCYQIVEHSWFETFIIFMILLSSGALAFEDIYIEQRKVVKVVLEYADKIFTYIFILEMTLKWIAYGFRKYFTNYWCWLDFLIVDVSLVSLVANTLGYSDFAAIKSLRTLRALRPLRALSRFEGMRVVVNALIGAIPSIMNVLLVCLIFWLIFSIMGVNLFAGKFGRCVNRTGFIYNSSFINNKSECLEMNSTQYYWTKVKVNFDNVGAGYLALLQVATFKGWMEIMYAAVDSRSVEEQPIKENSLYMYLYFVIFIIFGSFFTLNLFIGVIIDNFNQQKRKIRGQDIFMTEEQKKYYNAMKKLGSKKPQKPIPRPTNPVQGFFFDLVSKQAFDIMIMLLIILNMVTMMVETDEQSPSIEYILYYINLAFIVIFTTECIIKLIALRCYFFTISWNIFDFVVVILSIVGIVLADIIEKYFVSPTLFRVIRLARIGRILRLIRGAKGIRTLLFALMMSLPALFNIGLLLFLVMFIYAIFGMANFAYVKKQGGIDDMFNFETFGNSMICLFQITTSAGWDNLLNPILNNSPEECDPNVPHTGTNVRGNCGNPSVGITFFVTYIIISFLIVVNMYIAIILENFSVATEESTEPLSEDDFEMFYEVWEKFDPEATQFIEYSKLSDFADSLSEPLRIGKPNKIKLISMDLPMVSGDKIHCLDILFAFTKRVLGESDEMDALKQQMEEKFMMANPSKISYEPITTTLRRKQEEVSAIMIQRAYRRHLLRRQLKQASLLYRRLHMPDAAKDGDSSPENEGLIVAMIMENYGAEAEVTETLSATSCPPSYDSVTRATSELFHVLILEAANTDLSEPFTDRDRETFL</sequence>
<dbReference type="InterPro" id="IPR024583">
    <property type="entry name" value="Na_trans_cytopl"/>
</dbReference>
<comment type="subunit">
    <text evidence="24">Voltage-gated sodium (Nav) channels consist of an ion-conducting alpha subunit which is functional on its own associated with regulatory beta subunits.</text>
</comment>
<feature type="transmembrane region" description="Helical" evidence="25">
    <location>
        <begin position="661"/>
        <end position="684"/>
    </location>
</feature>
<dbReference type="InterPro" id="IPR058542">
    <property type="entry name" value="IQ_SCN5A_C"/>
</dbReference>
<dbReference type="InterPro" id="IPR005821">
    <property type="entry name" value="Ion_trans_dom"/>
</dbReference>
<feature type="transmembrane region" description="Helical" evidence="25">
    <location>
        <begin position="1499"/>
        <end position="1522"/>
    </location>
</feature>
<evidence type="ECO:0000256" key="27">
    <source>
        <dbReference type="SAM" id="MobiDB-lite"/>
    </source>
</evidence>
<feature type="domain" description="Ion transport" evidence="28">
    <location>
        <begin position="956"/>
        <end position="1227"/>
    </location>
</feature>
<dbReference type="FunFam" id="1.20.120.350:FF:000004">
    <property type="entry name" value="Sodium channel protein"/>
    <property type="match status" value="1"/>
</dbReference>
<dbReference type="Pfam" id="PF11933">
    <property type="entry name" value="Na_trans_cytopl"/>
    <property type="match status" value="1"/>
</dbReference>
<evidence type="ECO:0000256" key="4">
    <source>
        <dbReference type="ARBA" id="ARBA00022461"/>
    </source>
</evidence>
<dbReference type="SUPFAM" id="SSF81324">
    <property type="entry name" value="Voltage-gated potassium channels"/>
    <property type="match status" value="4"/>
</dbReference>
<evidence type="ECO:0000256" key="19">
    <source>
        <dbReference type="ARBA" id="ARBA00025291"/>
    </source>
</evidence>
<keyword evidence="26" id="KW-0175">Coiled coil</keyword>
<keyword evidence="8" id="KW-0677">Repeat</keyword>
<evidence type="ECO:0000256" key="21">
    <source>
        <dbReference type="ARBA" id="ARBA00038083"/>
    </source>
</evidence>
<keyword evidence="12 25" id="KW-0915">Sodium</keyword>
<dbReference type="FunFam" id="1.20.120.350:FF:000003">
    <property type="entry name" value="Voltage-dependent sodium channel"/>
    <property type="match status" value="1"/>
</dbReference>
<dbReference type="InterPro" id="IPR001696">
    <property type="entry name" value="Na_channel_asu"/>
</dbReference>
<comment type="caution">
    <text evidence="25">Lacks conserved residue(s) required for the propagation of feature annotation.</text>
</comment>
<dbReference type="GO" id="GO:0086010">
    <property type="term" value="P:membrane depolarization during action potential"/>
    <property type="evidence" value="ECO:0007669"/>
    <property type="project" value="TreeGrafter"/>
</dbReference>
<dbReference type="GO" id="GO:0019228">
    <property type="term" value="P:neuronal action potential"/>
    <property type="evidence" value="ECO:0007669"/>
    <property type="project" value="TreeGrafter"/>
</dbReference>
<evidence type="ECO:0000313" key="33">
    <source>
        <dbReference type="Proteomes" id="UP000694427"/>
    </source>
</evidence>
<evidence type="ECO:0000256" key="14">
    <source>
        <dbReference type="ARBA" id="ARBA00023136"/>
    </source>
</evidence>
<dbReference type="Proteomes" id="UP000694427">
    <property type="component" value="Unplaced"/>
</dbReference>
<feature type="region of interest" description="Disordered" evidence="27">
    <location>
        <begin position="484"/>
        <end position="505"/>
    </location>
</feature>
<evidence type="ECO:0000256" key="10">
    <source>
        <dbReference type="ARBA" id="ARBA00022882"/>
    </source>
</evidence>
<evidence type="ECO:0000256" key="8">
    <source>
        <dbReference type="ARBA" id="ARBA00022737"/>
    </source>
</evidence>
<protein>
    <recommendedName>
        <fullName evidence="25">Sodium channel protein</fullName>
    </recommendedName>
</protein>
<evidence type="ECO:0000259" key="28">
    <source>
        <dbReference type="Pfam" id="PF00520"/>
    </source>
</evidence>
<dbReference type="InterPro" id="IPR044564">
    <property type="entry name" value="Na_chnl_inactivation_gate"/>
</dbReference>
<dbReference type="PRINTS" id="PR00170">
    <property type="entry name" value="NACHANNEL"/>
</dbReference>
<dbReference type="FunFam" id="1.20.5.1190:FF:000001">
    <property type="entry name" value="Sodium channel protein"/>
    <property type="match status" value="1"/>
</dbReference>
<evidence type="ECO:0000256" key="1">
    <source>
        <dbReference type="ARBA" id="ARBA00004651"/>
    </source>
</evidence>
<evidence type="ECO:0000256" key="22">
    <source>
        <dbReference type="ARBA" id="ARBA00047025"/>
    </source>
</evidence>
<evidence type="ECO:0000256" key="13">
    <source>
        <dbReference type="ARBA" id="ARBA00023065"/>
    </source>
</evidence>
<keyword evidence="10 25" id="KW-0851">Voltage-gated channel</keyword>
<comment type="function">
    <text evidence="25">Mediates the voltage-dependent sodium ion permeability of excitable membranes. Assuming opened or closed conformations in response to the voltage difference across the membrane, the protein forms a sodium-selective channel through which Na(+) ions may pass in accordance with their electrochemical gradient.</text>
</comment>
<dbReference type="GO" id="GO:0005248">
    <property type="term" value="F:voltage-gated sodium channel activity"/>
    <property type="evidence" value="ECO:0007669"/>
    <property type="project" value="InterPro"/>
</dbReference>
<keyword evidence="16" id="KW-0325">Glycoprotein</keyword>
<keyword evidence="33" id="KW-1185">Reference proteome</keyword>
<dbReference type="InterPro" id="IPR043203">
    <property type="entry name" value="VGCC_Ca_Na"/>
</dbReference>
<keyword evidence="14 25" id="KW-0472">Membrane</keyword>
<evidence type="ECO:0000256" key="6">
    <source>
        <dbReference type="ARBA" id="ARBA00022553"/>
    </source>
</evidence>
<feature type="transmembrane region" description="Helical" evidence="25">
    <location>
        <begin position="957"/>
        <end position="976"/>
    </location>
</feature>
<dbReference type="Gene3D" id="1.20.120.350">
    <property type="entry name" value="Voltage-gated potassium channels. Chain C"/>
    <property type="match status" value="4"/>
</dbReference>
<feature type="domain" description="Ion transport" evidence="28">
    <location>
        <begin position="128"/>
        <end position="383"/>
    </location>
</feature>
<comment type="subunit">
    <text evidence="22">The channel consists of an ion conducting pore forming alpha-subunit regulated by one or more associated auxiliary subunits SCN1B, SCN2B and SCN3B; electrophysiological properties may vary depending on the type of the associated beta subunits. Found in a number of complexes with PRX, DYNLT1 and PDZD2. Interacts with proteins such as FSTL1, PRX, DYNLT1, PDZD2, S100A10 and many others. Interacts with NEDD4 and NEDD4L.</text>
</comment>
<keyword evidence="5" id="KW-1003">Cell membrane</keyword>
<evidence type="ECO:0000256" key="26">
    <source>
        <dbReference type="SAM" id="Coils"/>
    </source>
</evidence>
<evidence type="ECO:0000259" key="30">
    <source>
        <dbReference type="Pfam" id="PF11933"/>
    </source>
</evidence>
<keyword evidence="13 25" id="KW-0406">Ion transport</keyword>
<feature type="transmembrane region" description="Helical" evidence="25">
    <location>
        <begin position="350"/>
        <end position="377"/>
    </location>
</feature>
<evidence type="ECO:0000256" key="25">
    <source>
        <dbReference type="RuleBase" id="RU361132"/>
    </source>
</evidence>
<feature type="transmembrane region" description="Helical" evidence="25">
    <location>
        <begin position="1395"/>
        <end position="1423"/>
    </location>
</feature>
<feature type="domain" description="Ion transport" evidence="28">
    <location>
        <begin position="630"/>
        <end position="845"/>
    </location>
</feature>
<feature type="coiled-coil region" evidence="26">
    <location>
        <begin position="374"/>
        <end position="405"/>
    </location>
</feature>
<keyword evidence="15" id="KW-1015">Disulfide bond</keyword>
<dbReference type="InterPro" id="IPR000048">
    <property type="entry name" value="IQ_motif_EF-hand-BS"/>
</dbReference>